<proteinExistence type="predicted"/>
<dbReference type="SUPFAM" id="SSF103473">
    <property type="entry name" value="MFS general substrate transporter"/>
    <property type="match status" value="2"/>
</dbReference>
<dbReference type="InterPro" id="IPR011701">
    <property type="entry name" value="MFS"/>
</dbReference>
<sequence length="397" mass="44246">MIITLERKMKQVRLRPLMAVAFLNETAYSMMWPLATIYLNTILHKSLTVAGMALFCFSVANVIGSVVLGKLYDKFNQFKLTITGMALCVLICALGIWFDGWPAYPIILTAFGFTSGWLTTAVNVYGTLIPGKSTTKVFNEVYLVLNVGLVVGTMAISEIFHRSIAPIFLLATGIYGLSLVVLLLYFPRQRVDYLNHAVTRIDVERKTNIGSTSRLFALSFLSLVVMWMMYSQWESNFSVYLIDIGFPLRVYSILWAVNGVVIIIVQGLLSRFPNMIKSLFNRVNIGLFFLAISYFVTVVSHNVVYIYLGMILLTIGEAIYVPSVPVIIDNWSPAAVKGRNQGLVGGFSSVGRALGPVFGGMVIDHSSFRVLFIIAGIAMVVITIMNYWNNLQFKEVK</sequence>
<evidence type="ECO:0000313" key="10">
    <source>
        <dbReference type="Proteomes" id="UP000284822"/>
    </source>
</evidence>
<evidence type="ECO:0000256" key="4">
    <source>
        <dbReference type="ARBA" id="ARBA00022692"/>
    </source>
</evidence>
<dbReference type="InterPro" id="IPR050171">
    <property type="entry name" value="MFS_Transporters"/>
</dbReference>
<dbReference type="Gene3D" id="1.20.1250.20">
    <property type="entry name" value="MFS general substrate transporter like domains"/>
    <property type="match status" value="2"/>
</dbReference>
<keyword evidence="6 7" id="KW-0472">Membrane</keyword>
<feature type="transmembrane region" description="Helical" evidence="7">
    <location>
        <begin position="215"/>
        <end position="233"/>
    </location>
</feature>
<feature type="transmembrane region" description="Helical" evidence="7">
    <location>
        <begin position="369"/>
        <end position="388"/>
    </location>
</feature>
<evidence type="ECO:0000256" key="3">
    <source>
        <dbReference type="ARBA" id="ARBA00022475"/>
    </source>
</evidence>
<feature type="transmembrane region" description="Helical" evidence="7">
    <location>
        <begin position="104"/>
        <end position="125"/>
    </location>
</feature>
<dbReference type="InterPro" id="IPR020846">
    <property type="entry name" value="MFS_dom"/>
</dbReference>
<gene>
    <name evidence="9" type="ORF">DS832_00340</name>
</gene>
<reference evidence="9 10" key="1">
    <citation type="submission" date="2018-07" db="EMBL/GenBank/DDBJ databases">
        <title>Genome sequences of six Lactobacillus spp. isolated from bumble bee guts.</title>
        <authorList>
            <person name="Motta E.V.S."/>
            <person name="Moran N.A."/>
        </authorList>
    </citation>
    <scope>NUCLEOTIDE SEQUENCE [LARGE SCALE GENOMIC DNA]</scope>
    <source>
        <strain evidence="9 10">LV-8.1</strain>
    </source>
</reference>
<keyword evidence="4 7" id="KW-0812">Transmembrane</keyword>
<evidence type="ECO:0000256" key="5">
    <source>
        <dbReference type="ARBA" id="ARBA00022989"/>
    </source>
</evidence>
<dbReference type="AlphaFoldDB" id="A0A3R6YKK0"/>
<dbReference type="PROSITE" id="PS50850">
    <property type="entry name" value="MFS"/>
    <property type="match status" value="1"/>
</dbReference>
<dbReference type="InterPro" id="IPR036259">
    <property type="entry name" value="MFS_trans_sf"/>
</dbReference>
<feature type="transmembrane region" description="Helical" evidence="7">
    <location>
        <begin position="303"/>
        <end position="321"/>
    </location>
</feature>
<feature type="transmembrane region" description="Helical" evidence="7">
    <location>
        <begin position="253"/>
        <end position="272"/>
    </location>
</feature>
<accession>A0A3R6YKK0</accession>
<dbReference type="GO" id="GO:0022857">
    <property type="term" value="F:transmembrane transporter activity"/>
    <property type="evidence" value="ECO:0007669"/>
    <property type="project" value="InterPro"/>
</dbReference>
<feature type="transmembrane region" description="Helical" evidence="7">
    <location>
        <begin position="12"/>
        <end position="35"/>
    </location>
</feature>
<feature type="transmembrane region" description="Helical" evidence="7">
    <location>
        <begin position="279"/>
        <end position="297"/>
    </location>
</feature>
<dbReference type="PANTHER" id="PTHR23517:SF10">
    <property type="entry name" value="MAJOR FACILITATOR SUPERFAMILY (MFS) PROFILE DOMAIN-CONTAINING PROTEIN"/>
    <property type="match status" value="1"/>
</dbReference>
<keyword evidence="3" id="KW-1003">Cell membrane</keyword>
<organism evidence="9 10">
    <name type="scientific">Bombilactobacillus bombi</name>
    <dbReference type="NCBI Taxonomy" id="1303590"/>
    <lineage>
        <taxon>Bacteria</taxon>
        <taxon>Bacillati</taxon>
        <taxon>Bacillota</taxon>
        <taxon>Bacilli</taxon>
        <taxon>Lactobacillales</taxon>
        <taxon>Lactobacillaceae</taxon>
        <taxon>Bombilactobacillus</taxon>
    </lineage>
</organism>
<evidence type="ECO:0000313" key="9">
    <source>
        <dbReference type="EMBL" id="RHW48732.1"/>
    </source>
</evidence>
<protein>
    <recommendedName>
        <fullName evidence="8">Major facilitator superfamily (MFS) profile domain-containing protein</fullName>
    </recommendedName>
</protein>
<keyword evidence="2" id="KW-0813">Transport</keyword>
<feature type="domain" description="Major facilitator superfamily (MFS) profile" evidence="8">
    <location>
        <begin position="164"/>
        <end position="397"/>
    </location>
</feature>
<dbReference type="Pfam" id="PF07690">
    <property type="entry name" value="MFS_1"/>
    <property type="match status" value="2"/>
</dbReference>
<evidence type="ECO:0000256" key="1">
    <source>
        <dbReference type="ARBA" id="ARBA00004651"/>
    </source>
</evidence>
<evidence type="ECO:0000256" key="6">
    <source>
        <dbReference type="ARBA" id="ARBA00023136"/>
    </source>
</evidence>
<comment type="subcellular location">
    <subcellularLocation>
        <location evidence="1">Cell membrane</location>
        <topology evidence="1">Multi-pass membrane protein</topology>
    </subcellularLocation>
</comment>
<evidence type="ECO:0000256" key="2">
    <source>
        <dbReference type="ARBA" id="ARBA00022448"/>
    </source>
</evidence>
<dbReference type="PANTHER" id="PTHR23517">
    <property type="entry name" value="RESISTANCE PROTEIN MDTM, PUTATIVE-RELATED-RELATED"/>
    <property type="match status" value="1"/>
</dbReference>
<feature type="transmembrane region" description="Helical" evidence="7">
    <location>
        <begin position="80"/>
        <end position="98"/>
    </location>
</feature>
<dbReference type="GO" id="GO:0005886">
    <property type="term" value="C:plasma membrane"/>
    <property type="evidence" value="ECO:0007669"/>
    <property type="project" value="UniProtKB-SubCell"/>
</dbReference>
<evidence type="ECO:0000256" key="7">
    <source>
        <dbReference type="SAM" id="Phobius"/>
    </source>
</evidence>
<feature type="transmembrane region" description="Helical" evidence="7">
    <location>
        <begin position="47"/>
        <end position="68"/>
    </location>
</feature>
<name>A0A3R6YKK0_9LACO</name>
<evidence type="ECO:0000259" key="8">
    <source>
        <dbReference type="PROSITE" id="PS50850"/>
    </source>
</evidence>
<feature type="transmembrane region" description="Helical" evidence="7">
    <location>
        <begin position="163"/>
        <end position="186"/>
    </location>
</feature>
<dbReference type="EMBL" id="QOCS01000002">
    <property type="protein sequence ID" value="RHW48732.1"/>
    <property type="molecule type" value="Genomic_DNA"/>
</dbReference>
<feature type="transmembrane region" description="Helical" evidence="7">
    <location>
        <begin position="137"/>
        <end position="157"/>
    </location>
</feature>
<feature type="transmembrane region" description="Helical" evidence="7">
    <location>
        <begin position="342"/>
        <end position="363"/>
    </location>
</feature>
<dbReference type="Proteomes" id="UP000284822">
    <property type="component" value="Unassembled WGS sequence"/>
</dbReference>
<keyword evidence="5 7" id="KW-1133">Transmembrane helix</keyword>
<comment type="caution">
    <text evidence="9">The sequence shown here is derived from an EMBL/GenBank/DDBJ whole genome shotgun (WGS) entry which is preliminary data.</text>
</comment>